<proteinExistence type="predicted"/>
<accession>A0A9P8QEF0</accession>
<evidence type="ECO:0000313" key="2">
    <source>
        <dbReference type="Proteomes" id="UP000774326"/>
    </source>
</evidence>
<sequence length="186" mass="19987">MSTLSFDVDNHTWAMSRADNSVTNNAWLLNLLTTDSVQDGLLSTDDVINDFSICEVDFTNSDRDSVVVFLSEWDGASNVRDQTCDVFGNAKALSKFNSTLPALIPSISSVPPTTETPACLANSTCSGTVVNTQILVSFNGLLKETEPETLGVPRWETILVVMVMVASDGDLPTSAARMYLKASVIG</sequence>
<reference evidence="1" key="1">
    <citation type="journal article" date="2021" name="Open Biol.">
        <title>Shared evolutionary footprints suggest mitochondrial oxidative damage underlies multiple complex I losses in fungi.</title>
        <authorList>
            <person name="Schikora-Tamarit M.A."/>
            <person name="Marcet-Houben M."/>
            <person name="Nosek J."/>
            <person name="Gabaldon T."/>
        </authorList>
    </citation>
    <scope>NUCLEOTIDE SEQUENCE</scope>
    <source>
        <strain evidence="1">CBS2887</strain>
    </source>
</reference>
<name>A0A9P8QEF0_WICPI</name>
<comment type="caution">
    <text evidence="1">The sequence shown here is derived from an EMBL/GenBank/DDBJ whole genome shotgun (WGS) entry which is preliminary data.</text>
</comment>
<organism evidence="1 2">
    <name type="scientific">Wickerhamomyces pijperi</name>
    <name type="common">Yeast</name>
    <name type="synonym">Pichia pijperi</name>
    <dbReference type="NCBI Taxonomy" id="599730"/>
    <lineage>
        <taxon>Eukaryota</taxon>
        <taxon>Fungi</taxon>
        <taxon>Dikarya</taxon>
        <taxon>Ascomycota</taxon>
        <taxon>Saccharomycotina</taxon>
        <taxon>Saccharomycetes</taxon>
        <taxon>Phaffomycetales</taxon>
        <taxon>Wickerhamomycetaceae</taxon>
        <taxon>Wickerhamomyces</taxon>
    </lineage>
</organism>
<evidence type="ECO:0000313" key="1">
    <source>
        <dbReference type="EMBL" id="KAH3687789.1"/>
    </source>
</evidence>
<gene>
    <name evidence="1" type="ORF">WICPIJ_001228</name>
</gene>
<keyword evidence="2" id="KW-1185">Reference proteome</keyword>
<dbReference type="Proteomes" id="UP000774326">
    <property type="component" value="Unassembled WGS sequence"/>
</dbReference>
<dbReference type="AlphaFoldDB" id="A0A9P8QEF0"/>
<protein>
    <submittedName>
        <fullName evidence="1">Uncharacterized protein</fullName>
    </submittedName>
</protein>
<dbReference type="EMBL" id="JAEUBG010000617">
    <property type="protein sequence ID" value="KAH3687789.1"/>
    <property type="molecule type" value="Genomic_DNA"/>
</dbReference>
<reference evidence="1" key="2">
    <citation type="submission" date="2021-01" db="EMBL/GenBank/DDBJ databases">
        <authorList>
            <person name="Schikora-Tamarit M.A."/>
        </authorList>
    </citation>
    <scope>NUCLEOTIDE SEQUENCE</scope>
    <source>
        <strain evidence="1">CBS2887</strain>
    </source>
</reference>